<dbReference type="EMBL" id="CAHPSF010000004">
    <property type="protein sequence ID" value="CAB5693741.1"/>
    <property type="molecule type" value="Genomic_DNA"/>
</dbReference>
<dbReference type="InterPro" id="IPR046513">
    <property type="entry name" value="DUF6691"/>
</dbReference>
<protein>
    <submittedName>
        <fullName evidence="2">Predicted transporter component</fullName>
    </submittedName>
</protein>
<feature type="transmembrane region" description="Helical" evidence="1">
    <location>
        <begin position="40"/>
        <end position="60"/>
    </location>
</feature>
<keyword evidence="1" id="KW-0812">Transmembrane</keyword>
<evidence type="ECO:0000313" key="3">
    <source>
        <dbReference type="Proteomes" id="UP000834611"/>
    </source>
</evidence>
<dbReference type="Proteomes" id="UP000834611">
    <property type="component" value="Unassembled WGS sequence"/>
</dbReference>
<dbReference type="Pfam" id="PF20398">
    <property type="entry name" value="DUF6691"/>
    <property type="match status" value="1"/>
</dbReference>
<name>A0A9N8H144_PRORE</name>
<evidence type="ECO:0000256" key="1">
    <source>
        <dbReference type="SAM" id="Phobius"/>
    </source>
</evidence>
<gene>
    <name evidence="2" type="ORF">GHA_02102</name>
</gene>
<reference evidence="2" key="1">
    <citation type="submission" date="2020-05" db="EMBL/GenBank/DDBJ databases">
        <authorList>
            <person name="Delgado-Blas J."/>
        </authorList>
    </citation>
    <scope>NUCLEOTIDE SEQUENCE</scope>
    <source>
        <strain evidence="2">BB1453</strain>
    </source>
</reference>
<keyword evidence="1" id="KW-1133">Transmembrane helix</keyword>
<dbReference type="AlphaFoldDB" id="A0A9N8H144"/>
<organism evidence="2 3">
    <name type="scientific">Providencia rettgeri</name>
    <dbReference type="NCBI Taxonomy" id="587"/>
    <lineage>
        <taxon>Bacteria</taxon>
        <taxon>Pseudomonadati</taxon>
        <taxon>Pseudomonadota</taxon>
        <taxon>Gammaproteobacteria</taxon>
        <taxon>Enterobacterales</taxon>
        <taxon>Morganellaceae</taxon>
        <taxon>Providencia</taxon>
    </lineage>
</organism>
<proteinExistence type="predicted"/>
<keyword evidence="1" id="KW-0472">Membrane</keyword>
<accession>A0A9N8H144</accession>
<comment type="caution">
    <text evidence="2">The sequence shown here is derived from an EMBL/GenBank/DDBJ whole genome shotgun (WGS) entry which is preliminary data.</text>
</comment>
<sequence length="143" mass="15112">MPILIALISGILFGLGLVIAGMGNPAKILAFLDITGTWDPSLLITMAVGMVISGIAFLGVKKRSVSVLNCPLQIPTNQTIDKKLVTGSVLFGVGWGVSGDLPRACIIVNRNGIDTRDNIYISNGCGDGYLPVYAKKLIVHCEQ</sequence>
<evidence type="ECO:0000313" key="2">
    <source>
        <dbReference type="EMBL" id="CAB5693741.1"/>
    </source>
</evidence>